<name>A0ABQ3QRG0_9ACTN</name>
<gene>
    <name evidence="1" type="ORF">Sviol_42520</name>
</gene>
<evidence type="ECO:0000313" key="2">
    <source>
        <dbReference type="Proteomes" id="UP001050808"/>
    </source>
</evidence>
<keyword evidence="2" id="KW-1185">Reference proteome</keyword>
<dbReference type="RefSeq" id="WP_189971244.1">
    <property type="nucleotide sequence ID" value="NZ_BMUA01000045.1"/>
</dbReference>
<dbReference type="EMBL" id="BNDY01000017">
    <property type="protein sequence ID" value="GHI39844.1"/>
    <property type="molecule type" value="Genomic_DNA"/>
</dbReference>
<evidence type="ECO:0000313" key="1">
    <source>
        <dbReference type="EMBL" id="GHI39844.1"/>
    </source>
</evidence>
<proteinExistence type="predicted"/>
<sequence>MTEQDYDDSEGSQELILDIGLSWMASKSQYPLWLSTADYDRFVPRTGPVDTQIAIVNRAITESNRTSGMQIGEDVRRVLASPLTDEAIRTVWLGTTQAYFDPAEHRLTGRDWMHQIEQTWTRSVRRIDAAFIPSPPHPVTDAPLRRAVLKQIRSVAGDLELAASKGSVPGLVPALEQVVNEACADLGYRLFLRAMKAYFVEISEERCEVFIALGQLFSYPEFLVDDNLNVRDS</sequence>
<comment type="caution">
    <text evidence="1">The sequence shown here is derived from an EMBL/GenBank/DDBJ whole genome shotgun (WGS) entry which is preliminary data.</text>
</comment>
<reference evidence="1" key="1">
    <citation type="submission" date="2024-05" db="EMBL/GenBank/DDBJ databases">
        <title>Whole genome shotgun sequence of Streptomyces violascens NBRC 12920.</title>
        <authorList>
            <person name="Komaki H."/>
            <person name="Tamura T."/>
        </authorList>
    </citation>
    <scope>NUCLEOTIDE SEQUENCE</scope>
    <source>
        <strain evidence="1">NBRC 12920</strain>
    </source>
</reference>
<accession>A0ABQ3QRG0</accession>
<dbReference type="Proteomes" id="UP001050808">
    <property type="component" value="Unassembled WGS sequence"/>
</dbReference>
<protein>
    <submittedName>
        <fullName evidence="1">Uncharacterized protein</fullName>
    </submittedName>
</protein>
<organism evidence="1 2">
    <name type="scientific">Streptomyces violascens</name>
    <dbReference type="NCBI Taxonomy" id="67381"/>
    <lineage>
        <taxon>Bacteria</taxon>
        <taxon>Bacillati</taxon>
        <taxon>Actinomycetota</taxon>
        <taxon>Actinomycetes</taxon>
        <taxon>Kitasatosporales</taxon>
        <taxon>Streptomycetaceae</taxon>
        <taxon>Streptomyces</taxon>
    </lineage>
</organism>